<proteinExistence type="evidence at transcript level"/>
<feature type="chain" id="PRO_5002938972" evidence="2">
    <location>
        <begin position="33"/>
        <end position="244"/>
    </location>
</feature>
<feature type="signal peptide" evidence="2">
    <location>
        <begin position="1"/>
        <end position="32"/>
    </location>
</feature>
<dbReference type="AlphaFoldDB" id="C4IZG6"/>
<reference evidence="3" key="1">
    <citation type="journal article" date="2009" name="PLoS Genet.">
        <title>Sequencing, mapping, and analysis of 27,455 maize full-length cDNAs.</title>
        <authorList>
            <person name="Soderlund C."/>
            <person name="Descour A."/>
            <person name="Kudrna D."/>
            <person name="Bomhoff M."/>
            <person name="Boyd L."/>
            <person name="Currie J."/>
            <person name="Angelova A."/>
            <person name="Collura K."/>
            <person name="Wissotski M."/>
            <person name="Ashley E."/>
            <person name="Morrow D."/>
            <person name="Fernandes J."/>
            <person name="Walbot V."/>
            <person name="Yu Y."/>
        </authorList>
    </citation>
    <scope>NUCLEOTIDE SEQUENCE</scope>
    <source>
        <strain evidence="3">B73</strain>
    </source>
</reference>
<evidence type="ECO:0000256" key="2">
    <source>
        <dbReference type="SAM" id="SignalP"/>
    </source>
</evidence>
<protein>
    <submittedName>
        <fullName evidence="3">Uncharacterized protein</fullName>
    </submittedName>
</protein>
<feature type="compositionally biased region" description="Low complexity" evidence="1">
    <location>
        <begin position="186"/>
        <end position="197"/>
    </location>
</feature>
<keyword evidence="2" id="KW-0732">Signal</keyword>
<feature type="compositionally biased region" description="Basic residues" evidence="1">
    <location>
        <begin position="198"/>
        <end position="216"/>
    </location>
</feature>
<accession>C4IZG6</accession>
<dbReference type="EMBL" id="BT083963">
    <property type="protein sequence ID" value="ACR34316.1"/>
    <property type="molecule type" value="mRNA"/>
</dbReference>
<reference evidence="3" key="2">
    <citation type="submission" date="2012-06" db="EMBL/GenBank/DDBJ databases">
        <authorList>
            <person name="Yu Y."/>
            <person name="Currie J."/>
            <person name="Lomeli R."/>
            <person name="Angelova A."/>
            <person name="Collura K."/>
            <person name="Wissotski M."/>
            <person name="Campos D."/>
            <person name="Kudrna D."/>
            <person name="Golser W."/>
            <person name="Ashely E."/>
            <person name="Descour A."/>
            <person name="Fernandes J."/>
            <person name="Soderlund C."/>
            <person name="Walbot V."/>
        </authorList>
    </citation>
    <scope>NUCLEOTIDE SEQUENCE</scope>
    <source>
        <strain evidence="3">B73</strain>
    </source>
</reference>
<name>C4IZG6_MAIZE</name>
<evidence type="ECO:0000313" key="3">
    <source>
        <dbReference type="EMBL" id="ACR34316.1"/>
    </source>
</evidence>
<feature type="region of interest" description="Disordered" evidence="1">
    <location>
        <begin position="159"/>
        <end position="244"/>
    </location>
</feature>
<evidence type="ECO:0000256" key="1">
    <source>
        <dbReference type="SAM" id="MobiDB-lite"/>
    </source>
</evidence>
<sequence>MKCSSDLMFLSSLASAAALLAIDTASCRFIQAQNGNRNQPRKSYVKKRTFGMQPTLLARFRLVLCAISAEAWTFPFPRPSGPAAVSSPAAGELLSRPFRGESSVEPPHIRFALGSSSSAFTSSGQGQAPPSHPLACEEQVARALTPFCAAVRVSESCARDSATESRPRTSIRESSRSRFPRSDSTPRMGAPAAAAGGRPRRSSRMVSTRVRRRSQNRRSSEAGLASATVAESMGSATWRGAGNG</sequence>
<feature type="compositionally biased region" description="Basic and acidic residues" evidence="1">
    <location>
        <begin position="159"/>
        <end position="176"/>
    </location>
</feature>
<organism evidence="3">
    <name type="scientific">Zea mays</name>
    <name type="common">Maize</name>
    <dbReference type="NCBI Taxonomy" id="4577"/>
    <lineage>
        <taxon>Eukaryota</taxon>
        <taxon>Viridiplantae</taxon>
        <taxon>Streptophyta</taxon>
        <taxon>Embryophyta</taxon>
        <taxon>Tracheophyta</taxon>
        <taxon>Spermatophyta</taxon>
        <taxon>Magnoliopsida</taxon>
        <taxon>Liliopsida</taxon>
        <taxon>Poales</taxon>
        <taxon>Poaceae</taxon>
        <taxon>PACMAD clade</taxon>
        <taxon>Panicoideae</taxon>
        <taxon>Andropogonodae</taxon>
        <taxon>Andropogoneae</taxon>
        <taxon>Tripsacinae</taxon>
        <taxon>Zea</taxon>
    </lineage>
</organism>